<dbReference type="GeneID" id="61226126"/>
<protein>
    <submittedName>
        <fullName evidence="4">Universal stress protein</fullName>
    </submittedName>
</protein>
<accession>A0AAJ6FPD1</accession>
<dbReference type="Proteomes" id="UP000027129">
    <property type="component" value="Unassembled WGS sequence"/>
</dbReference>
<dbReference type="PANTHER" id="PTHR46268:SF6">
    <property type="entry name" value="UNIVERSAL STRESS PROTEIN UP12"/>
    <property type="match status" value="1"/>
</dbReference>
<name>A0AAJ6FPD1_9LACO</name>
<sequence length="149" mass="16071">MKHYKTILVGLDGSTNSLSALEKAGELAQLMDAKLVLVTVVKPEFQVGFGGPGLEVNTLSAKQLEEKQAQAQKMLTEYQAKLPGQVKQQAVVVLGDPKVMLSETLPQKYQAELVIVGATGLNKLDRFILGSTASYVVRNTKADTLVVNE</sequence>
<dbReference type="SUPFAM" id="SSF52402">
    <property type="entry name" value="Adenine nucleotide alpha hydrolases-like"/>
    <property type="match status" value="1"/>
</dbReference>
<evidence type="ECO:0000313" key="5">
    <source>
        <dbReference type="Proteomes" id="UP000027129"/>
    </source>
</evidence>
<dbReference type="InterPro" id="IPR014729">
    <property type="entry name" value="Rossmann-like_a/b/a_fold"/>
</dbReference>
<feature type="domain" description="UspA" evidence="2">
    <location>
        <begin position="4"/>
        <end position="147"/>
    </location>
</feature>
<keyword evidence="5" id="KW-1185">Reference proteome</keyword>
<dbReference type="AlphaFoldDB" id="A0AAJ6FPD1"/>
<comment type="similarity">
    <text evidence="1">Belongs to the universal stress protein A family.</text>
</comment>
<evidence type="ECO:0000259" key="2">
    <source>
        <dbReference type="Pfam" id="PF00582"/>
    </source>
</evidence>
<evidence type="ECO:0000313" key="6">
    <source>
        <dbReference type="Proteomes" id="UP001238155"/>
    </source>
</evidence>
<organism evidence="4 6">
    <name type="scientific">Ligilactobacillus animalis</name>
    <dbReference type="NCBI Taxonomy" id="1605"/>
    <lineage>
        <taxon>Bacteria</taxon>
        <taxon>Bacillati</taxon>
        <taxon>Bacillota</taxon>
        <taxon>Bacilli</taxon>
        <taxon>Lactobacillales</taxon>
        <taxon>Lactobacillaceae</taxon>
        <taxon>Ligilactobacillus</taxon>
    </lineage>
</organism>
<evidence type="ECO:0000256" key="1">
    <source>
        <dbReference type="ARBA" id="ARBA00008791"/>
    </source>
</evidence>
<dbReference type="RefSeq" id="WP_035448807.1">
    <property type="nucleotide sequence ID" value="NZ_CABIZJ010000003.1"/>
</dbReference>
<dbReference type="InterPro" id="IPR006015">
    <property type="entry name" value="Universal_stress_UspA"/>
</dbReference>
<dbReference type="InterPro" id="IPR006016">
    <property type="entry name" value="UspA"/>
</dbReference>
<dbReference type="Pfam" id="PF00582">
    <property type="entry name" value="Usp"/>
    <property type="match status" value="1"/>
</dbReference>
<dbReference type="Gene3D" id="3.40.50.620">
    <property type="entry name" value="HUPs"/>
    <property type="match status" value="1"/>
</dbReference>
<gene>
    <name evidence="3" type="ORF">Lani381_1447</name>
    <name evidence="4" type="ORF">QFF56_03115</name>
</gene>
<proteinExistence type="inferred from homology"/>
<dbReference type="PRINTS" id="PR01438">
    <property type="entry name" value="UNVRSLSTRESS"/>
</dbReference>
<reference evidence="4" key="2">
    <citation type="submission" date="2023-04" db="EMBL/GenBank/DDBJ databases">
        <title>Four porcine-derived lactic acid bacteria strains analyses and their evaluation as potential probiotics based on genomics.</title>
        <authorList>
            <person name="Niu D."/>
        </authorList>
    </citation>
    <scope>NUCLEOTIDE SEQUENCE</scope>
    <source>
        <strain evidence="4">ZSB1</strain>
    </source>
</reference>
<evidence type="ECO:0000313" key="3">
    <source>
        <dbReference type="EMBL" id="KDA45269.1"/>
    </source>
</evidence>
<dbReference type="Proteomes" id="UP001238155">
    <property type="component" value="Chromosome"/>
</dbReference>
<dbReference type="EMBL" id="CP123751">
    <property type="protein sequence ID" value="WHQ80689.1"/>
    <property type="molecule type" value="Genomic_DNA"/>
</dbReference>
<dbReference type="EMBL" id="JMHU01000021">
    <property type="protein sequence ID" value="KDA45269.1"/>
    <property type="molecule type" value="Genomic_DNA"/>
</dbReference>
<dbReference type="PANTHER" id="PTHR46268">
    <property type="entry name" value="STRESS RESPONSE PROTEIN NHAX"/>
    <property type="match status" value="1"/>
</dbReference>
<evidence type="ECO:0000313" key="4">
    <source>
        <dbReference type="EMBL" id="WHQ80689.1"/>
    </source>
</evidence>
<reference evidence="3 5" key="1">
    <citation type="submission" date="2014-04" db="EMBL/GenBank/DDBJ databases">
        <title>Draft Genome Sequence of Lactobacillus animalis 381-IL-28.</title>
        <authorList>
            <person name="Sturino J.M."/>
            <person name="Rajendran M."/>
            <person name="Altermann E."/>
        </authorList>
    </citation>
    <scope>NUCLEOTIDE SEQUENCE [LARGE SCALE GENOMIC DNA]</scope>
    <source>
        <strain evidence="3 5">381-IL-28</strain>
    </source>
</reference>
<dbReference type="CDD" id="cd00293">
    <property type="entry name" value="USP-like"/>
    <property type="match status" value="1"/>
</dbReference>